<keyword evidence="7" id="KW-0966">Cell projection</keyword>
<dbReference type="Gene3D" id="1.10.287.2610">
    <property type="match status" value="1"/>
</dbReference>
<evidence type="ECO:0000256" key="10">
    <source>
        <dbReference type="SAM" id="MobiDB-lite"/>
    </source>
</evidence>
<evidence type="ECO:0000256" key="1">
    <source>
        <dbReference type="ARBA" id="ARBA00004245"/>
    </source>
</evidence>
<dbReference type="PANTHER" id="PTHR18861:SF0">
    <property type="entry name" value="BRUCHPILOT, ISOFORM J"/>
    <property type="match status" value="1"/>
</dbReference>
<keyword evidence="2" id="KW-0963">Cytoplasm</keyword>
<comment type="subcellular location">
    <subcellularLocation>
        <location evidence="1">Cytoplasm</location>
        <location evidence="1">Cytoskeleton</location>
    </subcellularLocation>
    <subcellularLocation>
        <location evidence="8">Presynapse</location>
    </subcellularLocation>
</comment>
<accession>A0A3P8DAL8</accession>
<keyword evidence="5 9" id="KW-0175">Coiled coil</keyword>
<keyword evidence="3" id="KW-0597">Phosphoprotein</keyword>
<proteinExistence type="predicted"/>
<dbReference type="GO" id="GO:0098882">
    <property type="term" value="F:structural constituent of presynaptic active zone"/>
    <property type="evidence" value="ECO:0007669"/>
    <property type="project" value="TreeGrafter"/>
</dbReference>
<evidence type="ECO:0000256" key="9">
    <source>
        <dbReference type="SAM" id="Coils"/>
    </source>
</evidence>
<keyword evidence="4" id="KW-0770">Synapse</keyword>
<feature type="region of interest" description="Disordered" evidence="10">
    <location>
        <begin position="304"/>
        <end position="338"/>
    </location>
</feature>
<dbReference type="EMBL" id="UZAH01035391">
    <property type="protein sequence ID" value="VDP40510.1"/>
    <property type="molecule type" value="Genomic_DNA"/>
</dbReference>
<dbReference type="InterPro" id="IPR019323">
    <property type="entry name" value="ELKS/CAST"/>
</dbReference>
<dbReference type="GO" id="GO:0048788">
    <property type="term" value="C:cytoskeleton of presynaptic active zone"/>
    <property type="evidence" value="ECO:0007669"/>
    <property type="project" value="TreeGrafter"/>
</dbReference>
<dbReference type="AlphaFoldDB" id="A0A3P8DAL8"/>
<protein>
    <submittedName>
        <fullName evidence="11">Uncharacterized protein</fullName>
    </submittedName>
</protein>
<name>A0A3P8DAL8_HELPZ</name>
<dbReference type="Pfam" id="PF10174">
    <property type="entry name" value="Cast"/>
    <property type="match status" value="1"/>
</dbReference>
<evidence type="ECO:0000256" key="3">
    <source>
        <dbReference type="ARBA" id="ARBA00022553"/>
    </source>
</evidence>
<keyword evidence="6" id="KW-0206">Cytoskeleton</keyword>
<feature type="coiled-coil region" evidence="9">
    <location>
        <begin position="190"/>
        <end position="250"/>
    </location>
</feature>
<organism evidence="11">
    <name type="scientific">Heligmosomoides polygyrus</name>
    <name type="common">Parasitic roundworm</name>
    <dbReference type="NCBI Taxonomy" id="6339"/>
    <lineage>
        <taxon>Eukaryota</taxon>
        <taxon>Metazoa</taxon>
        <taxon>Ecdysozoa</taxon>
        <taxon>Nematoda</taxon>
        <taxon>Chromadorea</taxon>
        <taxon>Rhabditida</taxon>
        <taxon>Rhabditina</taxon>
        <taxon>Rhabditomorpha</taxon>
        <taxon>Strongyloidea</taxon>
        <taxon>Heligmosomidae</taxon>
        <taxon>Heligmosomoides</taxon>
    </lineage>
</organism>
<evidence type="ECO:0000313" key="11">
    <source>
        <dbReference type="EMBL" id="VDP40510.1"/>
    </source>
</evidence>
<evidence type="ECO:0000256" key="8">
    <source>
        <dbReference type="ARBA" id="ARBA00034106"/>
    </source>
</evidence>
<evidence type="ECO:0000256" key="7">
    <source>
        <dbReference type="ARBA" id="ARBA00023273"/>
    </source>
</evidence>
<dbReference type="OrthoDB" id="2019763at2759"/>
<evidence type="ECO:0000256" key="6">
    <source>
        <dbReference type="ARBA" id="ARBA00023212"/>
    </source>
</evidence>
<sequence length="338" mass="38189">MENLQKELADRDVLLESQNEKVRLDVVLETSHTATALCLPCCECFFFKLRQLRCNLENLQKELADRDVLLESQNEKIGDMDRELDSSKQRLHAAMTEKGAEELHREVEAARGEVDKLLKMVRNLEKENTQLSSQCKQLQSAIERGGTDVGSGGTLTKVLSVHPMPAYRIEELEEALRESVSITAEREVHLSQQKHILHQVNQQLSDARRENAELRKRVAEGSSGEREQLMRALEAERRQHIEQLLQLKQEALLAAIAEKDAHLALLEKSRAPREEIDTVRRHKDALMRKLKQENERRAMVVRPESTASMVQPGGATVAVGGPTPFISQPSSRQGNGSF</sequence>
<feature type="coiled-coil region" evidence="9">
    <location>
        <begin position="49"/>
        <end position="141"/>
    </location>
</feature>
<dbReference type="GO" id="GO:0048167">
    <property type="term" value="P:regulation of synaptic plasticity"/>
    <property type="evidence" value="ECO:0007669"/>
    <property type="project" value="TreeGrafter"/>
</dbReference>
<dbReference type="GO" id="GO:0030424">
    <property type="term" value="C:axon"/>
    <property type="evidence" value="ECO:0007669"/>
    <property type="project" value="UniProtKB-SubCell"/>
</dbReference>
<dbReference type="PANTHER" id="PTHR18861">
    <property type="entry name" value="ELKS/RAB6-INTERACTING/CAST PROTEIN"/>
    <property type="match status" value="1"/>
</dbReference>
<evidence type="ECO:0000256" key="2">
    <source>
        <dbReference type="ARBA" id="ARBA00022490"/>
    </source>
</evidence>
<evidence type="ECO:0000256" key="5">
    <source>
        <dbReference type="ARBA" id="ARBA00023054"/>
    </source>
</evidence>
<dbReference type="GO" id="GO:0007274">
    <property type="term" value="P:neuromuscular synaptic transmission"/>
    <property type="evidence" value="ECO:0007669"/>
    <property type="project" value="TreeGrafter"/>
</dbReference>
<gene>
    <name evidence="11" type="ORF">HPBE_LOCUS23713</name>
</gene>
<feature type="compositionally biased region" description="Polar residues" evidence="10">
    <location>
        <begin position="325"/>
        <end position="338"/>
    </location>
</feature>
<evidence type="ECO:0000256" key="4">
    <source>
        <dbReference type="ARBA" id="ARBA00023018"/>
    </source>
</evidence>
<reference evidence="11" key="1">
    <citation type="submission" date="2018-11" db="EMBL/GenBank/DDBJ databases">
        <authorList>
            <consortium name="Pathogen Informatics"/>
        </authorList>
    </citation>
    <scope>NUCLEOTIDE SEQUENCE [LARGE SCALE GENOMIC DNA]</scope>
</reference>